<dbReference type="OrthoDB" id="10488446at2759"/>
<comment type="caution">
    <text evidence="1">The sequence shown here is derived from an EMBL/GenBank/DDBJ whole genome shotgun (WGS) entry which is preliminary data.</text>
</comment>
<dbReference type="EMBL" id="JXTC01000443">
    <property type="protein sequence ID" value="PON53537.1"/>
    <property type="molecule type" value="Genomic_DNA"/>
</dbReference>
<name>A0A2P5BXL1_TREOI</name>
<protein>
    <submittedName>
        <fullName evidence="1">Uncharacterized protein</fullName>
    </submittedName>
</protein>
<dbReference type="AlphaFoldDB" id="A0A2P5BXL1"/>
<gene>
    <name evidence="1" type="ORF">TorRG33x02_305250</name>
</gene>
<keyword evidence="2" id="KW-1185">Reference proteome</keyword>
<dbReference type="InParanoid" id="A0A2P5BXL1"/>
<organism evidence="1 2">
    <name type="scientific">Trema orientale</name>
    <name type="common">Charcoal tree</name>
    <name type="synonym">Celtis orientalis</name>
    <dbReference type="NCBI Taxonomy" id="63057"/>
    <lineage>
        <taxon>Eukaryota</taxon>
        <taxon>Viridiplantae</taxon>
        <taxon>Streptophyta</taxon>
        <taxon>Embryophyta</taxon>
        <taxon>Tracheophyta</taxon>
        <taxon>Spermatophyta</taxon>
        <taxon>Magnoliopsida</taxon>
        <taxon>eudicotyledons</taxon>
        <taxon>Gunneridae</taxon>
        <taxon>Pentapetalae</taxon>
        <taxon>rosids</taxon>
        <taxon>fabids</taxon>
        <taxon>Rosales</taxon>
        <taxon>Cannabaceae</taxon>
        <taxon>Trema</taxon>
    </lineage>
</organism>
<evidence type="ECO:0000313" key="1">
    <source>
        <dbReference type="EMBL" id="PON53537.1"/>
    </source>
</evidence>
<proteinExistence type="predicted"/>
<reference evidence="2" key="1">
    <citation type="submission" date="2016-06" db="EMBL/GenBank/DDBJ databases">
        <title>Parallel loss of symbiosis genes in relatives of nitrogen-fixing non-legume Parasponia.</title>
        <authorList>
            <person name="Van Velzen R."/>
            <person name="Holmer R."/>
            <person name="Bu F."/>
            <person name="Rutten L."/>
            <person name="Van Zeijl A."/>
            <person name="Liu W."/>
            <person name="Santuari L."/>
            <person name="Cao Q."/>
            <person name="Sharma T."/>
            <person name="Shen D."/>
            <person name="Roswanjaya Y."/>
            <person name="Wardhani T."/>
            <person name="Kalhor M.S."/>
            <person name="Jansen J."/>
            <person name="Van den Hoogen J."/>
            <person name="Gungor B."/>
            <person name="Hartog M."/>
            <person name="Hontelez J."/>
            <person name="Verver J."/>
            <person name="Yang W.-C."/>
            <person name="Schijlen E."/>
            <person name="Repin R."/>
            <person name="Schilthuizen M."/>
            <person name="Schranz E."/>
            <person name="Heidstra R."/>
            <person name="Miyata K."/>
            <person name="Fedorova E."/>
            <person name="Kohlen W."/>
            <person name="Bisseling T."/>
            <person name="Smit S."/>
            <person name="Geurts R."/>
        </authorList>
    </citation>
    <scope>NUCLEOTIDE SEQUENCE [LARGE SCALE GENOMIC DNA]</scope>
    <source>
        <strain evidence="2">cv. RG33-2</strain>
    </source>
</reference>
<sequence>MGGDDDEGGDDEEEGDDVACVVVAHGDPAEGDVACVVQDGELEVAVHGDQVVAVLRGVAAGGDDGDDLVVEDQASLDLYIFGEDF</sequence>
<accession>A0A2P5BXL1</accession>
<dbReference type="Proteomes" id="UP000237000">
    <property type="component" value="Unassembled WGS sequence"/>
</dbReference>
<evidence type="ECO:0000313" key="2">
    <source>
        <dbReference type="Proteomes" id="UP000237000"/>
    </source>
</evidence>